<name>A0A240E1N5_9BURK</name>
<evidence type="ECO:0000313" key="1">
    <source>
        <dbReference type="EMBL" id="SNX29349.1"/>
    </source>
</evidence>
<evidence type="ECO:0000313" key="2">
    <source>
        <dbReference type="Proteomes" id="UP000218069"/>
    </source>
</evidence>
<dbReference type="Proteomes" id="UP000218069">
    <property type="component" value="Unassembled WGS sequence"/>
</dbReference>
<accession>A0A240E1N5</accession>
<dbReference type="AlphaFoldDB" id="A0A240E1N5"/>
<dbReference type="RefSeq" id="WP_096674317.1">
    <property type="nucleotide sequence ID" value="NZ_OANS01000004.1"/>
</dbReference>
<protein>
    <submittedName>
        <fullName evidence="1">Uncharacterized protein</fullName>
    </submittedName>
</protein>
<keyword evidence="2" id="KW-1185">Reference proteome</keyword>
<proteinExistence type="predicted"/>
<dbReference type="OrthoDB" id="9134040at2"/>
<dbReference type="EMBL" id="OANS01000004">
    <property type="protein sequence ID" value="SNX29349.1"/>
    <property type="molecule type" value="Genomic_DNA"/>
</dbReference>
<gene>
    <name evidence="1" type="ORF">SAMN06295945_1720</name>
</gene>
<organism evidence="1 2">
    <name type="scientific">Polynucleobacter meluiroseus</name>
    <dbReference type="NCBI Taxonomy" id="1938814"/>
    <lineage>
        <taxon>Bacteria</taxon>
        <taxon>Pseudomonadati</taxon>
        <taxon>Pseudomonadota</taxon>
        <taxon>Betaproteobacteria</taxon>
        <taxon>Burkholderiales</taxon>
        <taxon>Burkholderiaceae</taxon>
        <taxon>Polynucleobacter</taxon>
    </lineage>
</organism>
<sequence length="76" mass="8869">MFITIIAALCTLAFLALRFVLAQSAIRFLVDSYGLDRRKLKRLSRRDIASLKRSIQQCRQKNDPFALETLLRPYRP</sequence>
<reference evidence="2" key="1">
    <citation type="submission" date="2017-08" db="EMBL/GenBank/DDBJ databases">
        <authorList>
            <person name="Varghese N."/>
            <person name="Submissions S."/>
        </authorList>
    </citation>
    <scope>NUCLEOTIDE SEQUENCE [LARGE SCALE GENOMIC DNA]</scope>
    <source>
        <strain evidence="2">AP-Melu-1000-B4</strain>
    </source>
</reference>